<comment type="similarity">
    <text evidence="1">Belongs to the remorin family.</text>
</comment>
<feature type="compositionally biased region" description="Polar residues" evidence="2">
    <location>
        <begin position="1"/>
        <end position="17"/>
    </location>
</feature>
<dbReference type="PANTHER" id="PTHR31471">
    <property type="entry name" value="OS02G0116800 PROTEIN"/>
    <property type="match status" value="1"/>
</dbReference>
<sequence>MDFTRNSNTKLHPQTQLLFPPNMEKNSNVSANPFAEDSLTSRINLKETTDFIKSLPISSNQSSSSSNEMVNERRPSFSSQKSIGEGRSNGQRRLMLMESPCTPGRGVFSFSSNVSGRRRNFPSKWIDAEKWVTSSGHDSPAHSLKNNQFDGFKHQVEVVYSEKSRVTEECFHGSVSLSPQDLILKDKLANEVPQILPSTEGFIFKDSDKFLRYEEAQVQHRDMGTEMTPIGSVTTSRCHTPFKSSSPARHNTPSQLSGPLTETKNVIDISEFEDKLRLSGSSTSQYCNSVTSHWNSREEEEEEISKSLRHFDMESELRRSVSESKAPLWDDEDDKIKFCQRYQREEAKIQAWVNLENAKAEAQSRKLEVCVCVYVYFVEIYGVEIRILLCSNGIVEPRANIRVKIQKMRSNLEEKLMKRMDMVHRRAEDWRATARQQHVEQMQKAAETARKLTNRRGYLVTGRSSCGCLPCNNTCH</sequence>
<gene>
    <name evidence="4" type="ORF">AT9943_LOCUS3846</name>
</gene>
<feature type="compositionally biased region" description="Low complexity" evidence="2">
    <location>
        <begin position="58"/>
        <end position="67"/>
    </location>
</feature>
<proteinExistence type="inferred from homology"/>
<accession>A0A7G2E0W8</accession>
<dbReference type="InterPro" id="IPR005516">
    <property type="entry name" value="Remorin_C"/>
</dbReference>
<organism evidence="4 5">
    <name type="scientific">Arabidopsis thaliana</name>
    <name type="common">Mouse-ear cress</name>
    <dbReference type="NCBI Taxonomy" id="3702"/>
    <lineage>
        <taxon>Eukaryota</taxon>
        <taxon>Viridiplantae</taxon>
        <taxon>Streptophyta</taxon>
        <taxon>Embryophyta</taxon>
        <taxon>Tracheophyta</taxon>
        <taxon>Spermatophyta</taxon>
        <taxon>Magnoliopsida</taxon>
        <taxon>eudicotyledons</taxon>
        <taxon>Gunneridae</taxon>
        <taxon>Pentapetalae</taxon>
        <taxon>rosids</taxon>
        <taxon>malvids</taxon>
        <taxon>Brassicales</taxon>
        <taxon>Brassicaceae</taxon>
        <taxon>Camelineae</taxon>
        <taxon>Arabidopsis</taxon>
    </lineage>
</organism>
<evidence type="ECO:0000313" key="5">
    <source>
        <dbReference type="Proteomes" id="UP000516314"/>
    </source>
</evidence>
<evidence type="ECO:0000259" key="3">
    <source>
        <dbReference type="Pfam" id="PF03763"/>
    </source>
</evidence>
<evidence type="ECO:0000313" key="4">
    <source>
        <dbReference type="EMBL" id="CAD5315479.1"/>
    </source>
</evidence>
<evidence type="ECO:0000256" key="1">
    <source>
        <dbReference type="ARBA" id="ARBA00005711"/>
    </source>
</evidence>
<feature type="region of interest" description="Disordered" evidence="2">
    <location>
        <begin position="240"/>
        <end position="260"/>
    </location>
</feature>
<dbReference type="PANTHER" id="PTHR31471:SF3">
    <property type="entry name" value="OS11G0616300 PROTEIN"/>
    <property type="match status" value="1"/>
</dbReference>
<name>A0A7G2E0W8_ARATH</name>
<dbReference type="Proteomes" id="UP000516314">
    <property type="component" value="Chromosome 1"/>
</dbReference>
<evidence type="ECO:0000256" key="2">
    <source>
        <dbReference type="SAM" id="MobiDB-lite"/>
    </source>
</evidence>
<feature type="region of interest" description="Disordered" evidence="2">
    <location>
        <begin position="1"/>
        <end position="32"/>
    </location>
</feature>
<reference evidence="4 5" key="1">
    <citation type="submission" date="2020-09" db="EMBL/GenBank/DDBJ databases">
        <authorList>
            <person name="Ashkenazy H."/>
        </authorList>
    </citation>
    <scope>NUCLEOTIDE SEQUENCE [LARGE SCALE GENOMIC DNA]</scope>
    <source>
        <strain evidence="5">cv. Cdm-0</strain>
    </source>
</reference>
<dbReference type="AlphaFoldDB" id="A0A7G2E0W8"/>
<feature type="region of interest" description="Disordered" evidence="2">
    <location>
        <begin position="56"/>
        <end position="91"/>
    </location>
</feature>
<dbReference type="EMBL" id="LR881466">
    <property type="protein sequence ID" value="CAD5315479.1"/>
    <property type="molecule type" value="Genomic_DNA"/>
</dbReference>
<protein>
    <submittedName>
        <fullName evidence="4">(thale cress) hypothetical protein</fullName>
    </submittedName>
</protein>
<feature type="domain" description="Remorin C-terminal" evidence="3">
    <location>
        <begin position="322"/>
        <end position="455"/>
    </location>
</feature>
<dbReference type="Pfam" id="PF03763">
    <property type="entry name" value="Remorin_C"/>
    <property type="match status" value="1"/>
</dbReference>